<dbReference type="InterPro" id="IPR000601">
    <property type="entry name" value="PKD_dom"/>
</dbReference>
<dbReference type="InterPro" id="IPR023612">
    <property type="entry name" value="Peptidase_M4"/>
</dbReference>
<accession>A0A1S1NE91</accession>
<keyword evidence="7" id="KW-0865">Zymogen</keyword>
<reference evidence="13 14" key="1">
    <citation type="submission" date="2016-10" db="EMBL/GenBank/DDBJ databases">
        <title>Pseudoalteromonas amylolytica sp. nov., isolated from the surface seawater.</title>
        <authorList>
            <person name="Wu Y.-H."/>
            <person name="Cheng H."/>
            <person name="Jin X.-B."/>
            <person name="Wang C.-S."/>
            <person name="Xu X.-W."/>
        </authorList>
    </citation>
    <scope>NUCLEOTIDE SEQUENCE [LARGE SCALE GENOMIC DNA]</scope>
    <source>
        <strain evidence="13 14">JCM 12483</strain>
    </source>
</reference>
<dbReference type="InterPro" id="IPR027268">
    <property type="entry name" value="Peptidase_M4/M1_CTD_sf"/>
</dbReference>
<evidence type="ECO:0000256" key="4">
    <source>
        <dbReference type="ARBA" id="ARBA00022801"/>
    </source>
</evidence>
<dbReference type="CDD" id="cd00146">
    <property type="entry name" value="PKD"/>
    <property type="match status" value="1"/>
</dbReference>
<feature type="domain" description="Peptidase M4" evidence="9">
    <location>
        <begin position="257"/>
        <end position="404"/>
    </location>
</feature>
<feature type="chain" id="PRO_5010265763" description="PKD domain-containing protein" evidence="8">
    <location>
        <begin position="22"/>
        <end position="1085"/>
    </location>
</feature>
<evidence type="ECO:0000259" key="9">
    <source>
        <dbReference type="Pfam" id="PF01447"/>
    </source>
</evidence>
<feature type="domain" description="Peptidase M4 C-terminal" evidence="10">
    <location>
        <begin position="408"/>
        <end position="576"/>
    </location>
</feature>
<organism evidence="13 14">
    <name type="scientific">Pseudoalteromonas byunsanensis</name>
    <dbReference type="NCBI Taxonomy" id="327939"/>
    <lineage>
        <taxon>Bacteria</taxon>
        <taxon>Pseudomonadati</taxon>
        <taxon>Pseudomonadota</taxon>
        <taxon>Gammaproteobacteria</taxon>
        <taxon>Alteromonadales</taxon>
        <taxon>Pseudoalteromonadaceae</taxon>
        <taxon>Pseudoalteromonas</taxon>
    </lineage>
</organism>
<dbReference type="InterPro" id="IPR001570">
    <property type="entry name" value="Peptidase_M4_C_domain"/>
</dbReference>
<dbReference type="InterPro" id="IPR013783">
    <property type="entry name" value="Ig-like_fold"/>
</dbReference>
<gene>
    <name evidence="13" type="ORF">BIW53_00590</name>
</gene>
<comment type="similarity">
    <text evidence="1">Belongs to the peptidase M4 family.</text>
</comment>
<evidence type="ECO:0000256" key="7">
    <source>
        <dbReference type="ARBA" id="ARBA00023145"/>
    </source>
</evidence>
<dbReference type="Pfam" id="PF18911">
    <property type="entry name" value="PKD_4"/>
    <property type="match status" value="1"/>
</dbReference>
<keyword evidence="2" id="KW-0645">Protease</keyword>
<dbReference type="GO" id="GO:0006508">
    <property type="term" value="P:proteolysis"/>
    <property type="evidence" value="ECO:0007669"/>
    <property type="project" value="UniProtKB-KW"/>
</dbReference>
<keyword evidence="3" id="KW-0479">Metal-binding</keyword>
<dbReference type="Gene3D" id="3.10.170.10">
    <property type="match status" value="1"/>
</dbReference>
<dbReference type="STRING" id="327939.BIW53_00590"/>
<dbReference type="Pfam" id="PF01447">
    <property type="entry name" value="Peptidase_M4"/>
    <property type="match status" value="1"/>
</dbReference>
<keyword evidence="14" id="KW-1185">Reference proteome</keyword>
<dbReference type="Pfam" id="PF02868">
    <property type="entry name" value="Peptidase_M4_C"/>
    <property type="match status" value="1"/>
</dbReference>
<dbReference type="Gene3D" id="1.10.390.10">
    <property type="entry name" value="Neutral Protease Domain 2"/>
    <property type="match status" value="1"/>
</dbReference>
<dbReference type="SUPFAM" id="SSF49299">
    <property type="entry name" value="PKD domain"/>
    <property type="match status" value="1"/>
</dbReference>
<keyword evidence="6" id="KW-0482">Metalloprotease</keyword>
<evidence type="ECO:0000259" key="10">
    <source>
        <dbReference type="Pfam" id="PF02868"/>
    </source>
</evidence>
<dbReference type="RefSeq" id="WP_070989625.1">
    <property type="nucleotide sequence ID" value="NZ_CBCSHD010000017.1"/>
</dbReference>
<keyword evidence="4" id="KW-0378">Hydrolase</keyword>
<dbReference type="Gene3D" id="2.60.40.10">
    <property type="entry name" value="Immunoglobulins"/>
    <property type="match status" value="1"/>
</dbReference>
<dbReference type="GO" id="GO:0004222">
    <property type="term" value="F:metalloendopeptidase activity"/>
    <property type="evidence" value="ECO:0007669"/>
    <property type="project" value="InterPro"/>
</dbReference>
<dbReference type="InterPro" id="IPR045474">
    <property type="entry name" value="GEVED"/>
</dbReference>
<evidence type="ECO:0000256" key="8">
    <source>
        <dbReference type="SAM" id="SignalP"/>
    </source>
</evidence>
<dbReference type="PANTHER" id="PTHR33794:SF1">
    <property type="entry name" value="BACILLOLYSIN"/>
    <property type="match status" value="1"/>
</dbReference>
<evidence type="ECO:0000256" key="2">
    <source>
        <dbReference type="ARBA" id="ARBA00022670"/>
    </source>
</evidence>
<dbReference type="Pfam" id="PF20009">
    <property type="entry name" value="GEVED"/>
    <property type="match status" value="1"/>
</dbReference>
<feature type="domain" description="PKD" evidence="11">
    <location>
        <begin position="826"/>
        <end position="903"/>
    </location>
</feature>
<dbReference type="PANTHER" id="PTHR33794">
    <property type="entry name" value="BACILLOLYSIN"/>
    <property type="match status" value="1"/>
</dbReference>
<keyword evidence="5" id="KW-0862">Zinc</keyword>
<proteinExistence type="inferred from homology"/>
<dbReference type="Proteomes" id="UP000180253">
    <property type="component" value="Unassembled WGS sequence"/>
</dbReference>
<dbReference type="EMBL" id="MNAN01000007">
    <property type="protein sequence ID" value="OHU97906.1"/>
    <property type="molecule type" value="Genomic_DNA"/>
</dbReference>
<dbReference type="InterPro" id="IPR035986">
    <property type="entry name" value="PKD_dom_sf"/>
</dbReference>
<keyword evidence="8" id="KW-0732">Signal</keyword>
<evidence type="ECO:0000313" key="14">
    <source>
        <dbReference type="Proteomes" id="UP000180253"/>
    </source>
</evidence>
<evidence type="ECO:0000259" key="11">
    <source>
        <dbReference type="Pfam" id="PF18911"/>
    </source>
</evidence>
<dbReference type="SUPFAM" id="SSF55486">
    <property type="entry name" value="Metalloproteases ('zincins'), catalytic domain"/>
    <property type="match status" value="1"/>
</dbReference>
<dbReference type="OrthoDB" id="6277275at2"/>
<feature type="signal peptide" evidence="8">
    <location>
        <begin position="1"/>
        <end position="21"/>
    </location>
</feature>
<evidence type="ECO:0000256" key="3">
    <source>
        <dbReference type="ARBA" id="ARBA00022723"/>
    </source>
</evidence>
<sequence>MNKLTALFVSGVVCVVGSAQAAQQYPLANQSQNWPLLKFQSSTNEGLQIANARLDAAKLRYELLSAKGTKQRFLHYQVYVGQWPVLDSRFVVIKDEQGKVTQGLGQIIVAEQHEQITVPKRFHQSDLALKQQVVSQLQLDDASVSVDRAYQLVFDELKPVLQVRAKHADKIHHYVLDAETLKTLKRENALNGLANDTLVSGGGIGGNEKLGGICYSPSPNSMTSCLQYQFDSNTDKPQELVFNDTDSAIFSEFSGYPFVVTKSNDTCFLENPYVQTIDYMSNQTEAASYTCSTGNENFDKNTIDDSYLNYFSYSGVNDAHFNGGLVMQYYHTLLKELFNQDPDCQSGSYCLRQLKQKVGNNSFGNIQASWDNEFVNYGTGNYGATHYYHTTLSIVAHEASHAITYWNSGLGANGQDGAINEAFSDMASVALLDYLSLHASGNFTATTPYLDWTRDDNSGYGANRKWWYGWDVLYQGSGTRFFEMPSWDGKSIDHFKDYEAGQSIYATAGVLRKAFYELVKRQGWSIQDAFKLFLKANVNCFFAGAKVEDAGYCLLEQADSFAHLSSAQEVRKQIDETLHSVGIVAQSSDLTTLDFGSEIKYDTVSYDLSATQADSIESIMVDWGDTDVAPETWQRSSGTAIYPFLQRELQVLPGKLLRLNLQVQKTNGDVLHGYNHFYSREVKASCGPQFSPASVHTTSVAINEQQFTLAEQAYQSLLDNTLTLNRNNQHSIELGDSVINKKVTVLVDVDRNGVFSAEEMVVDNQTLTTGTVTFNVPDSISDGVSLIRVAVGTDYAFYDTCGYARGAQAFDVKVNIETPELPLAADFSYEVLEGNQVKFTNISTVNSARLPSYFWQFGEAGKTSGDENPGVVTYSQAGKSYDVTLKVTYNDGTNTSEETTQTVVVPVPSCTSKVIPQGDPAAFFVDKLSIRAGGLSYSFDNPASGYNAEGYDEIDTNLRFNTGNELNIDIQSNSIAWGTANWYLENVNENLRFTIWLDKNQNGIFEAGENNISNPTWNYTKTCSYRTWTCRIKASQSIALNASEIVKGDTILRAKLEELPSYALGSDGCKDFRYGEVTDLKLFIQ</sequence>
<evidence type="ECO:0000256" key="5">
    <source>
        <dbReference type="ARBA" id="ARBA00022833"/>
    </source>
</evidence>
<evidence type="ECO:0000313" key="13">
    <source>
        <dbReference type="EMBL" id="OHU97906.1"/>
    </source>
</evidence>
<protein>
    <recommendedName>
        <fullName evidence="15">PKD domain-containing protein</fullName>
    </recommendedName>
</protein>
<dbReference type="InterPro" id="IPR013856">
    <property type="entry name" value="Peptidase_M4_domain"/>
</dbReference>
<evidence type="ECO:0000259" key="12">
    <source>
        <dbReference type="Pfam" id="PF20009"/>
    </source>
</evidence>
<evidence type="ECO:0008006" key="15">
    <source>
        <dbReference type="Google" id="ProtNLM"/>
    </source>
</evidence>
<dbReference type="AlphaFoldDB" id="A0A1S1NE91"/>
<comment type="caution">
    <text evidence="13">The sequence shown here is derived from an EMBL/GenBank/DDBJ whole genome shotgun (WGS) entry which is preliminary data.</text>
</comment>
<dbReference type="GO" id="GO:0046872">
    <property type="term" value="F:metal ion binding"/>
    <property type="evidence" value="ECO:0007669"/>
    <property type="project" value="UniProtKB-KW"/>
</dbReference>
<evidence type="ECO:0000256" key="1">
    <source>
        <dbReference type="ARBA" id="ARBA00009388"/>
    </source>
</evidence>
<name>A0A1S1NE91_9GAMM</name>
<dbReference type="PRINTS" id="PR00730">
    <property type="entry name" value="THERMOLYSIN"/>
</dbReference>
<evidence type="ECO:0000256" key="6">
    <source>
        <dbReference type="ARBA" id="ARBA00023049"/>
    </source>
</evidence>
<dbReference type="InterPro" id="IPR050728">
    <property type="entry name" value="Zinc_Metalloprotease_M4"/>
</dbReference>
<feature type="domain" description="GEVED" evidence="12">
    <location>
        <begin position="743"/>
        <end position="806"/>
    </location>
</feature>